<protein>
    <submittedName>
        <fullName evidence="2">Uncharacterized protein</fullName>
    </submittedName>
</protein>
<sequence length="212" mass="23748">MAVLPDRRSMEMGPPTPQPTDEVRAAPETSLTSHYGASRRAATSRFVGIRTPVIPPGYQQIPGYEAHRQRQEARALMGSIAERRGKPTPAPILIFGDALSLLPRRRRWFRCFKFCSPGLTTGDSTSTIIVSQTRWVAPTTPAREMFHGFEDDITADCDDIDKISQSAWVRQLNAELQTPEGRQIILTYIDATGMRREYEDKLAAIDARLQSC</sequence>
<evidence type="ECO:0000313" key="3">
    <source>
        <dbReference type="Proteomes" id="UP000701341"/>
    </source>
</evidence>
<proteinExistence type="predicted"/>
<gene>
    <name evidence="2" type="ORF">PCG10_004557</name>
</gene>
<keyword evidence="3" id="KW-1185">Reference proteome</keyword>
<dbReference type="Proteomes" id="UP000701341">
    <property type="component" value="Unassembled WGS sequence"/>
</dbReference>
<dbReference type="AlphaFoldDB" id="A0A9P5GNJ2"/>
<evidence type="ECO:0000313" key="2">
    <source>
        <dbReference type="EMBL" id="KAF7525807.1"/>
    </source>
</evidence>
<dbReference type="EMBL" id="JAAOZQ010000026">
    <property type="protein sequence ID" value="KAF7525807.1"/>
    <property type="molecule type" value="Genomic_DNA"/>
</dbReference>
<evidence type="ECO:0000256" key="1">
    <source>
        <dbReference type="SAM" id="MobiDB-lite"/>
    </source>
</evidence>
<feature type="compositionally biased region" description="Basic and acidic residues" evidence="1">
    <location>
        <begin position="1"/>
        <end position="10"/>
    </location>
</feature>
<comment type="caution">
    <text evidence="2">The sequence shown here is derived from an EMBL/GenBank/DDBJ whole genome shotgun (WGS) entry which is preliminary data.</text>
</comment>
<reference evidence="2" key="1">
    <citation type="submission" date="2020-02" db="EMBL/GenBank/DDBJ databases">
        <authorList>
            <person name="Lichtner F.J."/>
        </authorList>
    </citation>
    <scope>NUCLEOTIDE SEQUENCE</scope>
    <source>
        <strain evidence="2">G10</strain>
    </source>
</reference>
<accession>A0A9P5GNJ2</accession>
<feature type="region of interest" description="Disordered" evidence="1">
    <location>
        <begin position="1"/>
        <end position="37"/>
    </location>
</feature>
<name>A0A9P5GNJ2_PENCR</name>
<organism evidence="2 3">
    <name type="scientific">Penicillium crustosum</name>
    <name type="common">Blue mold fungus</name>
    <dbReference type="NCBI Taxonomy" id="36656"/>
    <lineage>
        <taxon>Eukaryota</taxon>
        <taxon>Fungi</taxon>
        <taxon>Dikarya</taxon>
        <taxon>Ascomycota</taxon>
        <taxon>Pezizomycotina</taxon>
        <taxon>Eurotiomycetes</taxon>
        <taxon>Eurotiomycetidae</taxon>
        <taxon>Eurotiales</taxon>
        <taxon>Aspergillaceae</taxon>
        <taxon>Penicillium</taxon>
    </lineage>
</organism>